<dbReference type="GO" id="GO:0034257">
    <property type="term" value="F:nicotinamide riboside transmembrane transporter activity"/>
    <property type="evidence" value="ECO:0007669"/>
    <property type="project" value="TreeGrafter"/>
</dbReference>
<protein>
    <submittedName>
        <fullName evidence="8">Nucleoside transporter-domain-containing protein</fullName>
    </submittedName>
</protein>
<keyword evidence="4 7" id="KW-0812">Transmembrane</keyword>
<dbReference type="InterPro" id="IPR036259">
    <property type="entry name" value="MFS_trans_sf"/>
</dbReference>
<feature type="transmembrane region" description="Helical" evidence="7">
    <location>
        <begin position="425"/>
        <end position="447"/>
    </location>
</feature>
<evidence type="ECO:0000256" key="6">
    <source>
        <dbReference type="ARBA" id="ARBA00023136"/>
    </source>
</evidence>
<feature type="transmembrane region" description="Helical" evidence="7">
    <location>
        <begin position="121"/>
        <end position="144"/>
    </location>
</feature>
<keyword evidence="6 7" id="KW-0472">Membrane</keyword>
<organism evidence="8 9">
    <name type="scientific">Diplogelasinospora grovesii</name>
    <dbReference type="NCBI Taxonomy" id="303347"/>
    <lineage>
        <taxon>Eukaryota</taxon>
        <taxon>Fungi</taxon>
        <taxon>Dikarya</taxon>
        <taxon>Ascomycota</taxon>
        <taxon>Pezizomycotina</taxon>
        <taxon>Sordariomycetes</taxon>
        <taxon>Sordariomycetidae</taxon>
        <taxon>Sordariales</taxon>
        <taxon>Diplogelasinosporaceae</taxon>
        <taxon>Diplogelasinospora</taxon>
    </lineage>
</organism>
<dbReference type="Pfam" id="PF01733">
    <property type="entry name" value="Nucleoside_tran"/>
    <property type="match status" value="1"/>
</dbReference>
<dbReference type="Proteomes" id="UP001303473">
    <property type="component" value="Unassembled WGS sequence"/>
</dbReference>
<proteinExistence type="inferred from homology"/>
<name>A0AAN6NDU1_9PEZI</name>
<dbReference type="PANTHER" id="PTHR10332:SF88">
    <property type="entry name" value="EQUILIBRATIVE NUCLEOSIDE TRANSPORTER 1, ISOFORM A"/>
    <property type="match status" value="1"/>
</dbReference>
<reference evidence="9" key="1">
    <citation type="journal article" date="2023" name="Mol. Phylogenet. Evol.">
        <title>Genome-scale phylogeny and comparative genomics of the fungal order Sordariales.</title>
        <authorList>
            <person name="Hensen N."/>
            <person name="Bonometti L."/>
            <person name="Westerberg I."/>
            <person name="Brannstrom I.O."/>
            <person name="Guillou S."/>
            <person name="Cros-Aarteil S."/>
            <person name="Calhoun S."/>
            <person name="Haridas S."/>
            <person name="Kuo A."/>
            <person name="Mondo S."/>
            <person name="Pangilinan J."/>
            <person name="Riley R."/>
            <person name="LaButti K."/>
            <person name="Andreopoulos B."/>
            <person name="Lipzen A."/>
            <person name="Chen C."/>
            <person name="Yan M."/>
            <person name="Daum C."/>
            <person name="Ng V."/>
            <person name="Clum A."/>
            <person name="Steindorff A."/>
            <person name="Ohm R.A."/>
            <person name="Martin F."/>
            <person name="Silar P."/>
            <person name="Natvig D.O."/>
            <person name="Lalanne C."/>
            <person name="Gautier V."/>
            <person name="Ament-Velasquez S.L."/>
            <person name="Kruys A."/>
            <person name="Hutchinson M.I."/>
            <person name="Powell A.J."/>
            <person name="Barry K."/>
            <person name="Miller A.N."/>
            <person name="Grigoriev I.V."/>
            <person name="Debuchy R."/>
            <person name="Gladieux P."/>
            <person name="Hiltunen Thoren M."/>
            <person name="Johannesson H."/>
        </authorList>
    </citation>
    <scope>NUCLEOTIDE SEQUENCE [LARGE SCALE GENOMIC DNA]</scope>
    <source>
        <strain evidence="9">CBS 340.73</strain>
    </source>
</reference>
<dbReference type="AlphaFoldDB" id="A0AAN6NDU1"/>
<keyword evidence="5 7" id="KW-1133">Transmembrane helix</keyword>
<feature type="transmembrane region" description="Helical" evidence="7">
    <location>
        <begin position="150"/>
        <end position="175"/>
    </location>
</feature>
<dbReference type="InterPro" id="IPR002259">
    <property type="entry name" value="Eqnu_transpt"/>
</dbReference>
<dbReference type="PRINTS" id="PR01130">
    <property type="entry name" value="DERENTRNSPRT"/>
</dbReference>
<feature type="transmembrane region" description="Helical" evidence="7">
    <location>
        <begin position="286"/>
        <end position="307"/>
    </location>
</feature>
<dbReference type="GO" id="GO:0005886">
    <property type="term" value="C:plasma membrane"/>
    <property type="evidence" value="ECO:0007669"/>
    <property type="project" value="TreeGrafter"/>
</dbReference>
<dbReference type="GO" id="GO:0000329">
    <property type="term" value="C:fungal-type vacuole membrane"/>
    <property type="evidence" value="ECO:0007669"/>
    <property type="project" value="TreeGrafter"/>
</dbReference>
<evidence type="ECO:0000256" key="3">
    <source>
        <dbReference type="ARBA" id="ARBA00022448"/>
    </source>
</evidence>
<comment type="similarity">
    <text evidence="2">Belongs to the SLC29A/ENT transporter (TC 2.A.57) family.</text>
</comment>
<dbReference type="PANTHER" id="PTHR10332">
    <property type="entry name" value="EQUILIBRATIVE NUCLEOSIDE TRANSPORTER"/>
    <property type="match status" value="1"/>
</dbReference>
<feature type="transmembrane region" description="Helical" evidence="7">
    <location>
        <begin position="229"/>
        <end position="250"/>
    </location>
</feature>
<comment type="subcellular location">
    <subcellularLocation>
        <location evidence="1">Membrane</location>
        <topology evidence="1">Multi-pass membrane protein</topology>
    </subcellularLocation>
</comment>
<keyword evidence="3" id="KW-0813">Transport</keyword>
<evidence type="ECO:0000256" key="1">
    <source>
        <dbReference type="ARBA" id="ARBA00004141"/>
    </source>
</evidence>
<evidence type="ECO:0000256" key="5">
    <source>
        <dbReference type="ARBA" id="ARBA00022989"/>
    </source>
</evidence>
<feature type="transmembrane region" description="Helical" evidence="7">
    <location>
        <begin position="187"/>
        <end position="209"/>
    </location>
</feature>
<evidence type="ECO:0000256" key="2">
    <source>
        <dbReference type="ARBA" id="ARBA00007965"/>
    </source>
</evidence>
<dbReference type="PIRSF" id="PIRSF016379">
    <property type="entry name" value="ENT"/>
    <property type="match status" value="1"/>
</dbReference>
<comment type="caution">
    <text evidence="8">The sequence shown here is derived from an EMBL/GenBank/DDBJ whole genome shotgun (WGS) entry which is preliminary data.</text>
</comment>
<feature type="transmembrane region" description="Helical" evidence="7">
    <location>
        <begin position="389"/>
        <end position="413"/>
    </location>
</feature>
<feature type="transmembrane region" description="Helical" evidence="7">
    <location>
        <begin position="87"/>
        <end position="109"/>
    </location>
</feature>
<evidence type="ECO:0000256" key="7">
    <source>
        <dbReference type="SAM" id="Phobius"/>
    </source>
</evidence>
<keyword evidence="9" id="KW-1185">Reference proteome</keyword>
<sequence length="450" mass="49114">MDAIKAIFAPRRKVNEEEYEPLTETDESATLQGSVLDEVVEDEIPFSWVEYTVFALLGVAMLWAWNMFLAAAPYFQHRFSSSPSILANFQSAIISVSTFTNLSAMLILTNIQSGASYPFRINIGLILSCAVFGLLTISTSYFLWISEGAYLAFLLCMVGLSAWATGMIQNGAFAFAASFGRPEYMQAIMAGQGVAGILPPLVQLLSFLAVPPKPKVPESGEEEAGTAAFIYFLTAVGVSAGALVAFVPLVKRHQRIVQSRAMERSTASVDSARRRYVSMLTLLKKLHWLAAAVFMCFCVTMFVPVLTSKILSVNKGGRLFEPGAFIPLGFFFWNLGDLLGRMSTMFPALSLRHRPAALFAISLGRILWLPLYMLCNITGRDPVIRSDLFYLLVVQLIFGLSNGWLGSSAMMAAGEWVDEDEREAAGSFMGLCLTAGLTVGSFLSFTANGV</sequence>
<evidence type="ECO:0000313" key="8">
    <source>
        <dbReference type="EMBL" id="KAK3942973.1"/>
    </source>
</evidence>
<dbReference type="GO" id="GO:0015205">
    <property type="term" value="F:nucleobase transmembrane transporter activity"/>
    <property type="evidence" value="ECO:0007669"/>
    <property type="project" value="TreeGrafter"/>
</dbReference>
<accession>A0AAN6NDU1</accession>
<gene>
    <name evidence="8" type="ORF">QBC46DRAFT_53441</name>
</gene>
<feature type="transmembrane region" description="Helical" evidence="7">
    <location>
        <begin position="53"/>
        <end position="75"/>
    </location>
</feature>
<dbReference type="EMBL" id="MU853769">
    <property type="protein sequence ID" value="KAK3942973.1"/>
    <property type="molecule type" value="Genomic_DNA"/>
</dbReference>
<evidence type="ECO:0000256" key="4">
    <source>
        <dbReference type="ARBA" id="ARBA00022692"/>
    </source>
</evidence>
<evidence type="ECO:0000313" key="9">
    <source>
        <dbReference type="Proteomes" id="UP001303473"/>
    </source>
</evidence>
<dbReference type="SUPFAM" id="SSF103473">
    <property type="entry name" value="MFS general substrate transporter"/>
    <property type="match status" value="1"/>
</dbReference>
<feature type="transmembrane region" description="Helical" evidence="7">
    <location>
        <begin position="356"/>
        <end position="374"/>
    </location>
</feature>